<protein>
    <submittedName>
        <fullName evidence="2">Uncharacterized protein</fullName>
    </submittedName>
</protein>
<name>A0ABP3LSK7_9DEIO</name>
<sequence>MLGSDMSEQTKTTGHGSAGRALLWVAILLSVTLLGFVTATAVRNNPIYSDREANGVSKYRFIETCKELAADTEALTVGAAGQSIPLKTLIEQSAPLKAGDTIHADLDAEPAQIIKATQPVDGGGWTLTAPATVAVHSRAGGVNTLGQLPLQCAHDKKTGKTTAQLSLPGQ</sequence>
<comment type="caution">
    <text evidence="2">The sequence shown here is derived from an EMBL/GenBank/DDBJ whole genome shotgun (WGS) entry which is preliminary data.</text>
</comment>
<gene>
    <name evidence="2" type="ORF">GCM10008937_12920</name>
</gene>
<keyword evidence="1" id="KW-1133">Transmembrane helix</keyword>
<keyword evidence="1" id="KW-0472">Membrane</keyword>
<feature type="transmembrane region" description="Helical" evidence="1">
    <location>
        <begin position="21"/>
        <end position="42"/>
    </location>
</feature>
<evidence type="ECO:0000313" key="3">
    <source>
        <dbReference type="Proteomes" id="UP001500191"/>
    </source>
</evidence>
<evidence type="ECO:0000256" key="1">
    <source>
        <dbReference type="SAM" id="Phobius"/>
    </source>
</evidence>
<keyword evidence="3" id="KW-1185">Reference proteome</keyword>
<accession>A0ABP3LSK7</accession>
<dbReference type="EMBL" id="BAAADB010000011">
    <property type="protein sequence ID" value="GAA0506513.1"/>
    <property type="molecule type" value="Genomic_DNA"/>
</dbReference>
<proteinExistence type="predicted"/>
<evidence type="ECO:0000313" key="2">
    <source>
        <dbReference type="EMBL" id="GAA0506513.1"/>
    </source>
</evidence>
<keyword evidence="1" id="KW-0812">Transmembrane</keyword>
<dbReference type="Proteomes" id="UP001500191">
    <property type="component" value="Unassembled WGS sequence"/>
</dbReference>
<reference evidence="3" key="1">
    <citation type="journal article" date="2019" name="Int. J. Syst. Evol. Microbiol.">
        <title>The Global Catalogue of Microorganisms (GCM) 10K type strain sequencing project: providing services to taxonomists for standard genome sequencing and annotation.</title>
        <authorList>
            <consortium name="The Broad Institute Genomics Platform"/>
            <consortium name="The Broad Institute Genome Sequencing Center for Infectious Disease"/>
            <person name="Wu L."/>
            <person name="Ma J."/>
        </authorList>
    </citation>
    <scope>NUCLEOTIDE SEQUENCE [LARGE SCALE GENOMIC DNA]</scope>
    <source>
        <strain evidence="3">JCM 14368</strain>
    </source>
</reference>
<organism evidence="2 3">
    <name type="scientific">Deinococcus depolymerans</name>
    <dbReference type="NCBI Taxonomy" id="392408"/>
    <lineage>
        <taxon>Bacteria</taxon>
        <taxon>Thermotogati</taxon>
        <taxon>Deinococcota</taxon>
        <taxon>Deinococci</taxon>
        <taxon>Deinococcales</taxon>
        <taxon>Deinococcaceae</taxon>
        <taxon>Deinococcus</taxon>
    </lineage>
</organism>